<keyword evidence="4" id="KW-0472">Membrane</keyword>
<keyword evidence="2" id="KW-0812">Transmembrane</keyword>
<dbReference type="Pfam" id="PF06738">
    <property type="entry name" value="ThrE"/>
    <property type="match status" value="1"/>
</dbReference>
<accession>A0A6B3LE11</accession>
<name>A0A6B3LE11_9BACT</name>
<sequence>MSPPQEIDFEQKRRFIIQLGKALHRFGTPAFRLEAHLHNLSEALDIHGEFLVTPTSLTFVFFPDEDEMSEAIHIKRTNPGGINLGALAALDDIASAVSNGEMTIDQAERRLLERDVTRPRFTPLVVLLAFGVSSASFSLIMRNSWADVWVSLALGIFVYIISLWSTTSVRVQQILEPTVAFLAGLSATLLASVIPGLHVQIVTLSAIIWYIPGLALTLGLSELGERHLSSGTARVIDATMSLFKLYFGAHIGLTVGALIHAPPPAPDTTMLHTGFVWPGVALISLGLSVIFNTRPINLVPGMLGGVLGYAFTLIGGMLISEDLGVFTGALMLGVYSNLYSRWRNTPASIILIQGVVVLVPGSKTYLNLTSQILGDSVIANQTMGSETFLIFISIVAGLTFANVLAPPPRSL</sequence>
<keyword evidence="3" id="KW-1133">Transmembrane helix</keyword>
<evidence type="ECO:0000256" key="2">
    <source>
        <dbReference type="ARBA" id="ARBA00022692"/>
    </source>
</evidence>
<evidence type="ECO:0000256" key="4">
    <source>
        <dbReference type="ARBA" id="ARBA00023136"/>
    </source>
</evidence>
<comment type="subcellular location">
    <subcellularLocation>
        <location evidence="1">Membrane</location>
        <topology evidence="1">Multi-pass membrane protein</topology>
    </subcellularLocation>
</comment>
<dbReference type="AlphaFoldDB" id="A0A6B3LE11"/>
<protein>
    <submittedName>
        <fullName evidence="8">Threonine/serine exporter family protein</fullName>
    </submittedName>
</protein>
<dbReference type="GO" id="GO:0022857">
    <property type="term" value="F:transmembrane transporter activity"/>
    <property type="evidence" value="ECO:0007669"/>
    <property type="project" value="InterPro"/>
</dbReference>
<evidence type="ECO:0000256" key="5">
    <source>
        <dbReference type="ARBA" id="ARBA00034125"/>
    </source>
</evidence>
<reference evidence="8 9" key="1">
    <citation type="submission" date="2020-12" db="EMBL/GenBank/DDBJ databases">
        <title>Sulforoseuscoccus oceanibium gen. nov., sp. nov., a representative of the phylum Verrucomicrobia with special cytoplasmic membrane, and proposal of Sulforoseuscoccusaceae fam. nov.</title>
        <authorList>
            <person name="Xi F."/>
        </authorList>
    </citation>
    <scope>NUCLEOTIDE SEQUENCE [LARGE SCALE GENOMIC DNA]</scope>
    <source>
        <strain evidence="8 9">T37</strain>
    </source>
</reference>
<dbReference type="Pfam" id="PF12821">
    <property type="entry name" value="ThrE_2"/>
    <property type="match status" value="1"/>
</dbReference>
<evidence type="ECO:0000313" key="8">
    <source>
        <dbReference type="EMBL" id="QQL45131.1"/>
    </source>
</evidence>
<dbReference type="EMBL" id="CP066776">
    <property type="protein sequence ID" value="QQL45131.1"/>
    <property type="molecule type" value="Genomic_DNA"/>
</dbReference>
<evidence type="ECO:0000256" key="3">
    <source>
        <dbReference type="ARBA" id="ARBA00022989"/>
    </source>
</evidence>
<feature type="domain" description="Threonine/Serine exporter ThrE" evidence="7">
    <location>
        <begin position="281"/>
        <end position="402"/>
    </location>
</feature>
<dbReference type="InterPro" id="IPR010619">
    <property type="entry name" value="ThrE-like_N"/>
</dbReference>
<feature type="domain" description="Threonine/serine exporter-like N-terminal" evidence="6">
    <location>
        <begin position="14"/>
        <end position="255"/>
    </location>
</feature>
<evidence type="ECO:0000259" key="6">
    <source>
        <dbReference type="Pfam" id="PF06738"/>
    </source>
</evidence>
<gene>
    <name evidence="8" type="ORF">G3M56_000660</name>
</gene>
<evidence type="ECO:0000256" key="1">
    <source>
        <dbReference type="ARBA" id="ARBA00004141"/>
    </source>
</evidence>
<dbReference type="GO" id="GO:0016020">
    <property type="term" value="C:membrane"/>
    <property type="evidence" value="ECO:0007669"/>
    <property type="project" value="UniProtKB-SubCell"/>
</dbReference>
<comment type="similarity">
    <text evidence="5">Belongs to the ThrE exporter (TC 2.A.79) family.</text>
</comment>
<dbReference type="PANTHER" id="PTHR31082:SF4">
    <property type="entry name" value="PHEROMONE-REGULATED MEMBRANE PROTEIN 10"/>
    <property type="match status" value="1"/>
</dbReference>
<evidence type="ECO:0000313" key="9">
    <source>
        <dbReference type="Proteomes" id="UP000475117"/>
    </source>
</evidence>
<dbReference type="PANTHER" id="PTHR31082">
    <property type="entry name" value="PHEROMONE-REGULATED MEMBRANE PROTEIN 10"/>
    <property type="match status" value="1"/>
</dbReference>
<dbReference type="RefSeq" id="WP_164364966.1">
    <property type="nucleotide sequence ID" value="NZ_CP066776.1"/>
</dbReference>
<dbReference type="InterPro" id="IPR024528">
    <property type="entry name" value="ThrE_2"/>
</dbReference>
<dbReference type="InterPro" id="IPR051361">
    <property type="entry name" value="ThrE/Ser_Exporter"/>
</dbReference>
<proteinExistence type="inferred from homology"/>
<organism evidence="8 9">
    <name type="scientific">Sulfuriroseicoccus oceanibius</name>
    <dbReference type="NCBI Taxonomy" id="2707525"/>
    <lineage>
        <taxon>Bacteria</taxon>
        <taxon>Pseudomonadati</taxon>
        <taxon>Verrucomicrobiota</taxon>
        <taxon>Verrucomicrobiia</taxon>
        <taxon>Verrucomicrobiales</taxon>
        <taxon>Verrucomicrobiaceae</taxon>
        <taxon>Sulfuriroseicoccus</taxon>
    </lineage>
</organism>
<evidence type="ECO:0000259" key="7">
    <source>
        <dbReference type="Pfam" id="PF12821"/>
    </source>
</evidence>
<keyword evidence="9" id="KW-1185">Reference proteome</keyword>
<dbReference type="KEGG" id="soa:G3M56_000660"/>
<dbReference type="Proteomes" id="UP000475117">
    <property type="component" value="Chromosome"/>
</dbReference>